<evidence type="ECO:0000256" key="1">
    <source>
        <dbReference type="ARBA" id="ARBA00007435"/>
    </source>
</evidence>
<dbReference type="InterPro" id="IPR000305">
    <property type="entry name" value="GIY-YIG_endonuc"/>
</dbReference>
<dbReference type="RefSeq" id="WP_308741216.1">
    <property type="nucleotide sequence ID" value="NZ_BKAG01000017.1"/>
</dbReference>
<reference evidence="3 4" key="1">
    <citation type="submission" date="2019-07" db="EMBL/GenBank/DDBJ databases">
        <title>Whole genome shotgun sequence of Brevifollis gellanilyticus NBRC 108608.</title>
        <authorList>
            <person name="Hosoyama A."/>
            <person name="Uohara A."/>
            <person name="Ohji S."/>
            <person name="Ichikawa N."/>
        </authorList>
    </citation>
    <scope>NUCLEOTIDE SEQUENCE [LARGE SCALE GENOMIC DNA]</scope>
    <source>
        <strain evidence="3 4">NBRC 108608</strain>
    </source>
</reference>
<comment type="similarity">
    <text evidence="1">Belongs to the UPF0213 family.</text>
</comment>
<dbReference type="PANTHER" id="PTHR34477:SF1">
    <property type="entry name" value="UPF0213 PROTEIN YHBQ"/>
    <property type="match status" value="1"/>
</dbReference>
<dbReference type="EMBL" id="BKAG01000017">
    <property type="protein sequence ID" value="GEP43349.1"/>
    <property type="molecule type" value="Genomic_DNA"/>
</dbReference>
<dbReference type="InterPro" id="IPR035901">
    <property type="entry name" value="GIY-YIG_endonuc_sf"/>
</dbReference>
<dbReference type="SUPFAM" id="SSF82771">
    <property type="entry name" value="GIY-YIG endonuclease"/>
    <property type="match status" value="1"/>
</dbReference>
<proteinExistence type="inferred from homology"/>
<sequence length="116" mass="13423">MRDHRFKSCPRYQMKAVQQCTAFAISRFMYFVYVIQNDGGRFYIGLSDDVERRLVDHNSGVSTWTRHRGPWKLVWTSAPMSLTDARKVENLLKAQKGGDGFYRLTGLIRQNRSSGS</sequence>
<dbReference type="InterPro" id="IPR050190">
    <property type="entry name" value="UPF0213_domain"/>
</dbReference>
<dbReference type="Gene3D" id="3.40.1440.10">
    <property type="entry name" value="GIY-YIG endonuclease"/>
    <property type="match status" value="1"/>
</dbReference>
<gene>
    <name evidence="3" type="ORF">BGE01nite_26400</name>
</gene>
<evidence type="ECO:0000313" key="4">
    <source>
        <dbReference type="Proteomes" id="UP000321577"/>
    </source>
</evidence>
<name>A0A512M9F0_9BACT</name>
<dbReference type="AlphaFoldDB" id="A0A512M9F0"/>
<dbReference type="Pfam" id="PF01541">
    <property type="entry name" value="GIY-YIG"/>
    <property type="match status" value="1"/>
</dbReference>
<comment type="caution">
    <text evidence="3">The sequence shown here is derived from an EMBL/GenBank/DDBJ whole genome shotgun (WGS) entry which is preliminary data.</text>
</comment>
<dbReference type="Proteomes" id="UP000321577">
    <property type="component" value="Unassembled WGS sequence"/>
</dbReference>
<organism evidence="3 4">
    <name type="scientific">Brevifollis gellanilyticus</name>
    <dbReference type="NCBI Taxonomy" id="748831"/>
    <lineage>
        <taxon>Bacteria</taxon>
        <taxon>Pseudomonadati</taxon>
        <taxon>Verrucomicrobiota</taxon>
        <taxon>Verrucomicrobiia</taxon>
        <taxon>Verrucomicrobiales</taxon>
        <taxon>Verrucomicrobiaceae</taxon>
    </lineage>
</organism>
<dbReference type="PANTHER" id="PTHR34477">
    <property type="entry name" value="UPF0213 PROTEIN YHBQ"/>
    <property type="match status" value="1"/>
</dbReference>
<evidence type="ECO:0000313" key="3">
    <source>
        <dbReference type="EMBL" id="GEP43349.1"/>
    </source>
</evidence>
<protein>
    <recommendedName>
        <fullName evidence="2">GIY-YIG domain-containing protein</fullName>
    </recommendedName>
</protein>
<feature type="domain" description="GIY-YIG" evidence="2">
    <location>
        <begin position="28"/>
        <end position="108"/>
    </location>
</feature>
<keyword evidence="4" id="KW-1185">Reference proteome</keyword>
<dbReference type="PROSITE" id="PS50164">
    <property type="entry name" value="GIY_YIG"/>
    <property type="match status" value="1"/>
</dbReference>
<evidence type="ECO:0000259" key="2">
    <source>
        <dbReference type="PROSITE" id="PS50164"/>
    </source>
</evidence>
<accession>A0A512M9F0</accession>